<proteinExistence type="predicted"/>
<keyword evidence="2" id="KW-1133">Transmembrane helix</keyword>
<organism evidence="3 4">
    <name type="scientific">Spizellomyces punctatus (strain DAOM BR117)</name>
    <dbReference type="NCBI Taxonomy" id="645134"/>
    <lineage>
        <taxon>Eukaryota</taxon>
        <taxon>Fungi</taxon>
        <taxon>Fungi incertae sedis</taxon>
        <taxon>Chytridiomycota</taxon>
        <taxon>Chytridiomycota incertae sedis</taxon>
        <taxon>Chytridiomycetes</taxon>
        <taxon>Spizellomycetales</taxon>
        <taxon>Spizellomycetaceae</taxon>
        <taxon>Spizellomyces</taxon>
    </lineage>
</organism>
<gene>
    <name evidence="3" type="ORF">SPPG_03634</name>
</gene>
<protein>
    <submittedName>
        <fullName evidence="3">Uncharacterized protein</fullName>
    </submittedName>
</protein>
<dbReference type="eggNOG" id="ENOG502QW50">
    <property type="taxonomic scope" value="Eukaryota"/>
</dbReference>
<feature type="transmembrane region" description="Helical" evidence="2">
    <location>
        <begin position="156"/>
        <end position="176"/>
    </location>
</feature>
<dbReference type="EMBL" id="KQ257454">
    <property type="protein sequence ID" value="KND01844.1"/>
    <property type="molecule type" value="Genomic_DNA"/>
</dbReference>
<dbReference type="Proteomes" id="UP000053201">
    <property type="component" value="Unassembled WGS sequence"/>
</dbReference>
<dbReference type="PANTHER" id="PTHR38421:SF1">
    <property type="entry name" value="TRANSMEMBRANE PROTEIN"/>
    <property type="match status" value="1"/>
</dbReference>
<sequence length="422" mass="47280">MLEMPEQQSGDNRDTVEPAPPPSSPSTSPPPNTLHPPSIPFPQVVAYFQSLLSPTSPLPLLYPPQVHEWSATSILNGLNLAYQGCISTLRTPRTRKTLYKAFGYLILVTGVLFATTHIVFFPFRLLHIFSETFVKPVFGPTVTGILDWMMDNVDAVVKWFLFVTPDAGLYLLRYAWPEPLDRLFFEALRGLTLQLALPSAKARFVMRFARVLDEPMPVERSAFSALTGSVSTQQGRRSWTLRILSYLKRYAKRIIILAVIYIASLVPVLGLLAWPAATFTYLGFAVGFYRAAWMCAAGLISPPWWKFVTGPMLRGIWGFRALERELVEPYLCRSQLNSSQRRAWLARNEPIIAGFTLPFWFCLSIPWVGPLMFGLAQAAAARLCVEIFDEVDIRMGREAHLRKVTGGSSDTSSASSVEEVGR</sequence>
<feature type="transmembrane region" description="Helical" evidence="2">
    <location>
        <begin position="254"/>
        <end position="275"/>
    </location>
</feature>
<dbReference type="AlphaFoldDB" id="A0A0L0HLZ5"/>
<feature type="region of interest" description="Disordered" evidence="1">
    <location>
        <begin position="1"/>
        <end position="35"/>
    </location>
</feature>
<dbReference type="GeneID" id="27687139"/>
<feature type="compositionally biased region" description="Polar residues" evidence="1">
    <location>
        <begin position="1"/>
        <end position="10"/>
    </location>
</feature>
<feature type="transmembrane region" description="Helical" evidence="2">
    <location>
        <begin position="281"/>
        <end position="305"/>
    </location>
</feature>
<dbReference type="PANTHER" id="PTHR38421">
    <property type="entry name" value="TRANSMEMBRANE PROTEIN USGS"/>
    <property type="match status" value="1"/>
</dbReference>
<evidence type="ECO:0000256" key="1">
    <source>
        <dbReference type="SAM" id="MobiDB-lite"/>
    </source>
</evidence>
<keyword evidence="2" id="KW-0472">Membrane</keyword>
<dbReference type="OMA" id="FMESLKW"/>
<keyword evidence="2" id="KW-0812">Transmembrane</keyword>
<dbReference type="InParanoid" id="A0A0L0HLZ5"/>
<keyword evidence="4" id="KW-1185">Reference proteome</keyword>
<evidence type="ECO:0000313" key="4">
    <source>
        <dbReference type="Proteomes" id="UP000053201"/>
    </source>
</evidence>
<reference evidence="3 4" key="1">
    <citation type="submission" date="2009-08" db="EMBL/GenBank/DDBJ databases">
        <title>The Genome Sequence of Spizellomyces punctatus strain DAOM BR117.</title>
        <authorList>
            <consortium name="The Broad Institute Genome Sequencing Platform"/>
            <person name="Russ C."/>
            <person name="Cuomo C."/>
            <person name="Shea T."/>
            <person name="Young S.K."/>
            <person name="Zeng Q."/>
            <person name="Koehrsen M."/>
            <person name="Haas B."/>
            <person name="Borodovsky M."/>
            <person name="Guigo R."/>
            <person name="Alvarado L."/>
            <person name="Berlin A."/>
            <person name="Bochicchio J."/>
            <person name="Borenstein D."/>
            <person name="Chapman S."/>
            <person name="Chen Z."/>
            <person name="Engels R."/>
            <person name="Freedman E."/>
            <person name="Gellesch M."/>
            <person name="Goldberg J."/>
            <person name="Griggs A."/>
            <person name="Gujja S."/>
            <person name="Heiman D."/>
            <person name="Hepburn T."/>
            <person name="Howarth C."/>
            <person name="Jen D."/>
            <person name="Larson L."/>
            <person name="Lewis B."/>
            <person name="Mehta T."/>
            <person name="Park D."/>
            <person name="Pearson M."/>
            <person name="Roberts A."/>
            <person name="Saif S."/>
            <person name="Shenoy N."/>
            <person name="Sisk P."/>
            <person name="Stolte C."/>
            <person name="Sykes S."/>
            <person name="Thomson T."/>
            <person name="Walk T."/>
            <person name="White J."/>
            <person name="Yandava C."/>
            <person name="Burger G."/>
            <person name="Gray M.W."/>
            <person name="Holland P.W.H."/>
            <person name="King N."/>
            <person name="Lang F.B.F."/>
            <person name="Roger A.J."/>
            <person name="Ruiz-Trillo I."/>
            <person name="Lander E."/>
            <person name="Nusbaum C."/>
        </authorList>
    </citation>
    <scope>NUCLEOTIDE SEQUENCE [LARGE SCALE GENOMIC DNA]</scope>
    <source>
        <strain evidence="3 4">DAOM BR117</strain>
    </source>
</reference>
<accession>A0A0L0HLZ5</accession>
<dbReference type="OrthoDB" id="10041630at2759"/>
<feature type="compositionally biased region" description="Pro residues" evidence="1">
    <location>
        <begin position="18"/>
        <end position="35"/>
    </location>
</feature>
<name>A0A0L0HLZ5_SPIPD</name>
<evidence type="ECO:0000313" key="3">
    <source>
        <dbReference type="EMBL" id="KND01844.1"/>
    </source>
</evidence>
<dbReference type="RefSeq" id="XP_016609883.1">
    <property type="nucleotide sequence ID" value="XM_016751895.1"/>
</dbReference>
<evidence type="ECO:0000256" key="2">
    <source>
        <dbReference type="SAM" id="Phobius"/>
    </source>
</evidence>
<feature type="transmembrane region" description="Helical" evidence="2">
    <location>
        <begin position="101"/>
        <end position="123"/>
    </location>
</feature>
<dbReference type="VEuPathDB" id="FungiDB:SPPG_03634"/>
<feature type="transmembrane region" description="Helical" evidence="2">
    <location>
        <begin position="351"/>
        <end position="369"/>
    </location>
</feature>